<keyword evidence="1" id="KW-0732">Signal</keyword>
<feature type="chain" id="PRO_5012883591" evidence="1">
    <location>
        <begin position="20"/>
        <end position="691"/>
    </location>
</feature>
<evidence type="ECO:0000313" key="3">
    <source>
        <dbReference type="Proteomes" id="UP000184406"/>
    </source>
</evidence>
<protein>
    <submittedName>
        <fullName evidence="2">Uncharacterized protein</fullName>
    </submittedName>
</protein>
<dbReference type="InterPro" id="IPR019734">
    <property type="entry name" value="TPR_rpt"/>
</dbReference>
<dbReference type="RefSeq" id="WP_072862570.1">
    <property type="nucleotide sequence ID" value="NZ_FQUX01000004.1"/>
</dbReference>
<reference evidence="3" key="1">
    <citation type="submission" date="2016-11" db="EMBL/GenBank/DDBJ databases">
        <authorList>
            <person name="Varghese N."/>
            <person name="Submissions S."/>
        </authorList>
    </citation>
    <scope>NUCLEOTIDE SEQUENCE [LARGE SCALE GENOMIC DNA]</scope>
    <source>
        <strain evidence="3">DSM 17539</strain>
    </source>
</reference>
<dbReference type="AlphaFoldDB" id="A0A1M5C085"/>
<dbReference type="SUPFAM" id="SSF48452">
    <property type="entry name" value="TPR-like"/>
    <property type="match status" value="1"/>
</dbReference>
<dbReference type="Pfam" id="PF14559">
    <property type="entry name" value="TPR_19"/>
    <property type="match status" value="1"/>
</dbReference>
<dbReference type="EMBL" id="FQUX01000004">
    <property type="protein sequence ID" value="SHF48111.1"/>
    <property type="molecule type" value="Genomic_DNA"/>
</dbReference>
<accession>A0A1M5C085</accession>
<dbReference type="SMART" id="SM00028">
    <property type="entry name" value="TPR"/>
    <property type="match status" value="4"/>
</dbReference>
<proteinExistence type="predicted"/>
<evidence type="ECO:0000256" key="1">
    <source>
        <dbReference type="SAM" id="SignalP"/>
    </source>
</evidence>
<feature type="signal peptide" evidence="1">
    <location>
        <begin position="1"/>
        <end position="19"/>
    </location>
</feature>
<evidence type="ECO:0000313" key="2">
    <source>
        <dbReference type="EMBL" id="SHF48111.1"/>
    </source>
</evidence>
<name>A0A1M5C085_9FLAO</name>
<dbReference type="Proteomes" id="UP000184406">
    <property type="component" value="Unassembled WGS sequence"/>
</dbReference>
<dbReference type="SUPFAM" id="SSF56935">
    <property type="entry name" value="Porins"/>
    <property type="match status" value="1"/>
</dbReference>
<dbReference type="OrthoDB" id="919555at2"/>
<keyword evidence="3" id="KW-1185">Reference proteome</keyword>
<dbReference type="InterPro" id="IPR011990">
    <property type="entry name" value="TPR-like_helical_dom_sf"/>
</dbReference>
<dbReference type="SUPFAM" id="SSF81901">
    <property type="entry name" value="HCP-like"/>
    <property type="match status" value="1"/>
</dbReference>
<sequence length="691" mass="77634">MNTYKLIALFLLLSFSVQAQQSMQKGFELLENGDFADAEIFFEAFLESDSENKTAQICYGRAVGLNGAPKTANALFGDLQQKYPNDYEVAINYIESLLWAGKYKEAKPLYKDMVAKNPEKFGALLGYANTLSNLKEYKTALYWVNKAIALQPDNEGAKISRKYIKLGYANEFVNAQNYGMGQQLLQEIFGDFPEDKEALLNLANLQLITKETDSAKNTYRRYATSAKDSITAINGIALAEHIAGNEKMALTMALKAKEKVESFGDTGLSQRTYDRHVQALIWNRKFTEARKEIDSLAVVFPNGNWVQALNATLGMYTGDFKASLSSYDAILSKDSVSFDGNLGKANALFASDQIVPAYKAAFQTLKIFKNQKDAQGFIEKLNGLHTPNIVEHATYTFDNGNNVAFSNSVNAFVPFSTKFKTTLNYQYRTTENTVTQNKAESHVVLVGFGYKLAPHVDMTTVLGFNNSRFMETAYTQPVLDAKLKLKPFKLQNLELGYQREVQNFNADLIEREIVMNHYGLNYNLGTNFNLGWYTQLMHTQQTDNNSRNLLFTSLYYTVSQKPVLKFGLNYQYITFGEQVPSLYFSPEKYQVGEVFGDIRGKISTDTHYMASVATGIQKVENDPQTLIFRAEAAVQHQFGKRLSGSVYGKYSNIASATAAGFEFTEIGFKLKWSLTKKPLFFANLESESKSN</sequence>
<gene>
    <name evidence="2" type="ORF">SAMN03080594_104311</name>
</gene>
<dbReference type="Gene3D" id="1.25.40.10">
    <property type="entry name" value="Tetratricopeptide repeat domain"/>
    <property type="match status" value="2"/>
</dbReference>
<organism evidence="2 3">
    <name type="scientific">Arenibacter palladensis</name>
    <dbReference type="NCBI Taxonomy" id="237373"/>
    <lineage>
        <taxon>Bacteria</taxon>
        <taxon>Pseudomonadati</taxon>
        <taxon>Bacteroidota</taxon>
        <taxon>Flavobacteriia</taxon>
        <taxon>Flavobacteriales</taxon>
        <taxon>Flavobacteriaceae</taxon>
        <taxon>Arenibacter</taxon>
    </lineage>
</organism>